<dbReference type="Gene3D" id="1.20.1720.10">
    <property type="entry name" value="Multidrug resistance protein D"/>
    <property type="match status" value="1"/>
</dbReference>
<protein>
    <recommendedName>
        <fullName evidence="11">Major facilitator superfamily (MFS) profile domain-containing protein</fullName>
    </recommendedName>
</protein>
<feature type="transmembrane region" description="Helical" evidence="10">
    <location>
        <begin position="381"/>
        <end position="402"/>
    </location>
</feature>
<feature type="compositionally biased region" description="Basic and acidic residues" evidence="9">
    <location>
        <begin position="22"/>
        <end position="41"/>
    </location>
</feature>
<feature type="transmembrane region" description="Helical" evidence="10">
    <location>
        <begin position="311"/>
        <end position="330"/>
    </location>
</feature>
<keyword evidence="13" id="KW-1185">Reference proteome</keyword>
<evidence type="ECO:0000313" key="12">
    <source>
        <dbReference type="EMBL" id="CAF9940854.1"/>
    </source>
</evidence>
<feature type="transmembrane region" description="Helical" evidence="10">
    <location>
        <begin position="240"/>
        <end position="259"/>
    </location>
</feature>
<evidence type="ECO:0000256" key="7">
    <source>
        <dbReference type="ARBA" id="ARBA00023136"/>
    </source>
</evidence>
<dbReference type="FunFam" id="1.20.1250.20:FF:000196">
    <property type="entry name" value="MFS toxin efflux pump (AflT)"/>
    <property type="match status" value="1"/>
</dbReference>
<feature type="transmembrane region" description="Helical" evidence="10">
    <location>
        <begin position="153"/>
        <end position="172"/>
    </location>
</feature>
<evidence type="ECO:0000256" key="9">
    <source>
        <dbReference type="SAM" id="MobiDB-lite"/>
    </source>
</evidence>
<dbReference type="InterPro" id="IPR011701">
    <property type="entry name" value="MFS"/>
</dbReference>
<reference evidence="12" key="1">
    <citation type="submission" date="2021-03" db="EMBL/GenBank/DDBJ databases">
        <authorList>
            <person name="Tagirdzhanova G."/>
        </authorList>
    </citation>
    <scope>NUCLEOTIDE SEQUENCE</scope>
</reference>
<dbReference type="PROSITE" id="PS50850">
    <property type="entry name" value="MFS"/>
    <property type="match status" value="1"/>
</dbReference>
<feature type="compositionally biased region" description="Basic residues" evidence="9">
    <location>
        <begin position="85"/>
        <end position="98"/>
    </location>
</feature>
<gene>
    <name evidence="12" type="ORF">IMSHALPRED_002196</name>
</gene>
<comment type="similarity">
    <text evidence="2">Belongs to the major facilitator superfamily. TCR/Tet family.</text>
</comment>
<evidence type="ECO:0000256" key="4">
    <source>
        <dbReference type="ARBA" id="ARBA00022475"/>
    </source>
</evidence>
<evidence type="ECO:0000256" key="10">
    <source>
        <dbReference type="SAM" id="Phobius"/>
    </source>
</evidence>
<dbReference type="CDD" id="cd17502">
    <property type="entry name" value="MFS_Azr1_MDR_like"/>
    <property type="match status" value="1"/>
</dbReference>
<keyword evidence="3" id="KW-0813">Transport</keyword>
<dbReference type="PANTHER" id="PTHR23501:SF49">
    <property type="entry name" value="MAJOR FACILITATOR SUPERFAMILY (MFS) PROFILE DOMAIN-CONTAINING PROTEIN"/>
    <property type="match status" value="1"/>
</dbReference>
<dbReference type="GO" id="GO:0005886">
    <property type="term" value="C:plasma membrane"/>
    <property type="evidence" value="ECO:0007669"/>
    <property type="project" value="UniProtKB-SubCell"/>
</dbReference>
<keyword evidence="7 10" id="KW-0472">Membrane</keyword>
<keyword evidence="5 10" id="KW-0812">Transmembrane</keyword>
<feature type="transmembrane region" description="Helical" evidence="10">
    <location>
        <begin position="508"/>
        <end position="527"/>
    </location>
</feature>
<feature type="transmembrane region" description="Helical" evidence="10">
    <location>
        <begin position="113"/>
        <end position="131"/>
    </location>
</feature>
<dbReference type="InterPro" id="IPR036259">
    <property type="entry name" value="MFS_trans_sf"/>
</dbReference>
<dbReference type="Pfam" id="PF07690">
    <property type="entry name" value="MFS_1"/>
    <property type="match status" value="1"/>
</dbReference>
<dbReference type="SUPFAM" id="SSF103473">
    <property type="entry name" value="MFS general substrate transporter"/>
    <property type="match status" value="1"/>
</dbReference>
<dbReference type="FunFam" id="1.20.1250.20:FF:000489">
    <property type="entry name" value="MFS general substrate transporter"/>
    <property type="match status" value="1"/>
</dbReference>
<evidence type="ECO:0000259" key="11">
    <source>
        <dbReference type="PROSITE" id="PS50850"/>
    </source>
</evidence>
<dbReference type="PRINTS" id="PR01036">
    <property type="entry name" value="TCRTETB"/>
</dbReference>
<dbReference type="InterPro" id="IPR020846">
    <property type="entry name" value="MFS_dom"/>
</dbReference>
<feature type="region of interest" description="Disordered" evidence="9">
    <location>
        <begin position="629"/>
        <end position="654"/>
    </location>
</feature>
<keyword evidence="6 10" id="KW-1133">Transmembrane helix</keyword>
<feature type="transmembrane region" description="Helical" evidence="10">
    <location>
        <begin position="414"/>
        <end position="435"/>
    </location>
</feature>
<accession>A0A8H3J535</accession>
<feature type="transmembrane region" description="Helical" evidence="10">
    <location>
        <begin position="580"/>
        <end position="602"/>
    </location>
</feature>
<feature type="transmembrane region" description="Helical" evidence="10">
    <location>
        <begin position="475"/>
        <end position="496"/>
    </location>
</feature>
<evidence type="ECO:0000256" key="2">
    <source>
        <dbReference type="ARBA" id="ARBA00007520"/>
    </source>
</evidence>
<keyword evidence="4" id="KW-1003">Cell membrane</keyword>
<comment type="caution">
    <text evidence="12">The sequence shown here is derived from an EMBL/GenBank/DDBJ whole genome shotgun (WGS) entry which is preliminary data.</text>
</comment>
<name>A0A8H3J535_9LECA</name>
<comment type="subcellular location">
    <subcellularLocation>
        <location evidence="1">Cell membrane</location>
        <topology evidence="1">Multi-pass membrane protein</topology>
    </subcellularLocation>
</comment>
<feature type="region of interest" description="Disordered" evidence="9">
    <location>
        <begin position="82"/>
        <end position="103"/>
    </location>
</feature>
<feature type="transmembrane region" description="Helical" evidence="10">
    <location>
        <begin position="336"/>
        <end position="361"/>
    </location>
</feature>
<evidence type="ECO:0000256" key="6">
    <source>
        <dbReference type="ARBA" id="ARBA00022989"/>
    </source>
</evidence>
<feature type="region of interest" description="Disordered" evidence="9">
    <location>
        <begin position="1"/>
        <end position="67"/>
    </location>
</feature>
<evidence type="ECO:0000256" key="5">
    <source>
        <dbReference type="ARBA" id="ARBA00022692"/>
    </source>
</evidence>
<dbReference type="Proteomes" id="UP000664534">
    <property type="component" value="Unassembled WGS sequence"/>
</dbReference>
<feature type="transmembrane region" description="Helical" evidence="10">
    <location>
        <begin position="184"/>
        <end position="207"/>
    </location>
</feature>
<evidence type="ECO:0000256" key="8">
    <source>
        <dbReference type="ARBA" id="ARBA00023180"/>
    </source>
</evidence>
<feature type="domain" description="Major facilitator superfamily (MFS) profile" evidence="11">
    <location>
        <begin position="118"/>
        <end position="607"/>
    </location>
</feature>
<evidence type="ECO:0000313" key="13">
    <source>
        <dbReference type="Proteomes" id="UP000664534"/>
    </source>
</evidence>
<feature type="transmembrane region" description="Helical" evidence="10">
    <location>
        <begin position="442"/>
        <end position="463"/>
    </location>
</feature>
<feature type="transmembrane region" description="Helical" evidence="10">
    <location>
        <begin position="213"/>
        <end position="233"/>
    </location>
</feature>
<sequence length="690" mass="73727">MTSSDEISTSDITLTPGTDGASDYRQDLEKTNQKDSRRDASLGHSSPNEDGEIQRHNSSMNSPAPTLDKEIQLGVPAVPMLGGSRHAHAGKESKKRPHRFEAARDSHEYPGSLALALLTLGICLSVFLVSLDRTIVATAIPRITDDFHSSDDVGWYGSAYLITAGALQPIYGRIFILFNIKWSFLFALGIFELGSLICGVAPNSVALIVGRAIAGWGSAGILTGSFVIVAHAVPLQRRPVFSAAVGAMFGLGAIVGPLLGGAFTDLVTWRWCFYFNLPVCGATVVSMIIFFRPHNDVRESDKPLLEKILALDLTGNLLLIVAAVMLFLALQFNEQYWAWGSARIVGLLVGCGITAILFVLWQRRQGDKALLPPRIILQRSVAASCLGAFFIYGTFLVHAYYLPIWFQAIKNDTAIMSGVSLITYVAGNALFSIIAGISVSKFGYFAPPAIIGAAIGTVGSGLLSTLQVDSGAGQWVGYQVITSAGLGMAIQQGVIAVQTVLPLEQVPIGIGAIISMQSLGGAVFVSVGNNILQNILDQASAAENLPGIDIKAVIAAGATQFRSIVPEQSLPALLVAYNYALQRVFITAIPLAGLAFIVALGLEWRSVRDKKPTLEAALGPSTEYSVNGETLEVSQSRRRSGESVRTAESREKTSFETARTSLRCELVDLPGPEAAYPRQSQISIPGSWCD</sequence>
<dbReference type="EMBL" id="CAJPDT010000137">
    <property type="protein sequence ID" value="CAF9940854.1"/>
    <property type="molecule type" value="Genomic_DNA"/>
</dbReference>
<dbReference type="OrthoDB" id="10021397at2759"/>
<feature type="compositionally biased region" description="Basic and acidic residues" evidence="9">
    <location>
        <begin position="639"/>
        <end position="654"/>
    </location>
</feature>
<evidence type="ECO:0000256" key="1">
    <source>
        <dbReference type="ARBA" id="ARBA00004651"/>
    </source>
</evidence>
<dbReference type="GO" id="GO:0022857">
    <property type="term" value="F:transmembrane transporter activity"/>
    <property type="evidence" value="ECO:0007669"/>
    <property type="project" value="InterPro"/>
</dbReference>
<organism evidence="12 13">
    <name type="scientific">Imshaugia aleurites</name>
    <dbReference type="NCBI Taxonomy" id="172621"/>
    <lineage>
        <taxon>Eukaryota</taxon>
        <taxon>Fungi</taxon>
        <taxon>Dikarya</taxon>
        <taxon>Ascomycota</taxon>
        <taxon>Pezizomycotina</taxon>
        <taxon>Lecanoromycetes</taxon>
        <taxon>OSLEUM clade</taxon>
        <taxon>Lecanoromycetidae</taxon>
        <taxon>Lecanorales</taxon>
        <taxon>Lecanorineae</taxon>
        <taxon>Parmeliaceae</taxon>
        <taxon>Imshaugia</taxon>
    </lineage>
</organism>
<dbReference type="AlphaFoldDB" id="A0A8H3J535"/>
<feature type="transmembrane region" description="Helical" evidence="10">
    <location>
        <begin position="271"/>
        <end position="291"/>
    </location>
</feature>
<evidence type="ECO:0000256" key="3">
    <source>
        <dbReference type="ARBA" id="ARBA00022448"/>
    </source>
</evidence>
<dbReference type="PANTHER" id="PTHR23501">
    <property type="entry name" value="MAJOR FACILITATOR SUPERFAMILY"/>
    <property type="match status" value="1"/>
</dbReference>
<feature type="compositionally biased region" description="Low complexity" evidence="9">
    <location>
        <begin position="1"/>
        <end position="15"/>
    </location>
</feature>
<proteinExistence type="inferred from homology"/>
<keyword evidence="8" id="KW-0325">Glycoprotein</keyword>
<dbReference type="FunFam" id="1.20.1720.10:FF:000012">
    <property type="entry name" value="MFS toxin efflux pump (AflT)"/>
    <property type="match status" value="1"/>
</dbReference>